<feature type="region of interest" description="Disordered" evidence="1">
    <location>
        <begin position="19"/>
        <end position="100"/>
    </location>
</feature>
<keyword evidence="3" id="KW-1185">Reference proteome</keyword>
<sequence length="100" mass="9737">MKKPAFAVALVALALAGCDEPAAPPSEQGGEAAGEVLGGSISDDMIPLEQLRSEAPPMPRENAAPAADAGEDAAAEGEAQSEGAEAAPAAPAPETASAEE</sequence>
<evidence type="ECO:0000313" key="2">
    <source>
        <dbReference type="EMBL" id="MDC8754416.1"/>
    </source>
</evidence>
<gene>
    <name evidence="2" type="ORF">OIK40_07135</name>
</gene>
<dbReference type="PROSITE" id="PS51257">
    <property type="entry name" value="PROKAR_LIPOPROTEIN"/>
    <property type="match status" value="1"/>
</dbReference>
<name>A0ABT5JPG8_9SPHN</name>
<accession>A0ABT5JPG8</accession>
<evidence type="ECO:0000313" key="3">
    <source>
        <dbReference type="Proteomes" id="UP001216558"/>
    </source>
</evidence>
<evidence type="ECO:0008006" key="4">
    <source>
        <dbReference type="Google" id="ProtNLM"/>
    </source>
</evidence>
<feature type="compositionally biased region" description="Low complexity" evidence="1">
    <location>
        <begin position="76"/>
        <end position="100"/>
    </location>
</feature>
<protein>
    <recommendedName>
        <fullName evidence="4">Lipoprotein</fullName>
    </recommendedName>
</protein>
<comment type="caution">
    <text evidence="2">The sequence shown here is derived from an EMBL/GenBank/DDBJ whole genome shotgun (WGS) entry which is preliminary data.</text>
</comment>
<proteinExistence type="predicted"/>
<dbReference type="RefSeq" id="WP_273677352.1">
    <property type="nucleotide sequence ID" value="NZ_JAQQXQ010000004.1"/>
</dbReference>
<reference evidence="2 3" key="1">
    <citation type="submission" date="2022-10" db="EMBL/GenBank/DDBJ databases">
        <title>Erythrobacter sp. sf7 Genome sequencing.</title>
        <authorList>
            <person name="Park S."/>
        </authorList>
    </citation>
    <scope>NUCLEOTIDE SEQUENCE [LARGE SCALE GENOMIC DNA]</scope>
    <source>
        <strain evidence="3">sf7</strain>
    </source>
</reference>
<organism evidence="2 3">
    <name type="scientific">Erythrobacter fulvus</name>
    <dbReference type="NCBI Taxonomy" id="2987523"/>
    <lineage>
        <taxon>Bacteria</taxon>
        <taxon>Pseudomonadati</taxon>
        <taxon>Pseudomonadota</taxon>
        <taxon>Alphaproteobacteria</taxon>
        <taxon>Sphingomonadales</taxon>
        <taxon>Erythrobacteraceae</taxon>
        <taxon>Erythrobacter/Porphyrobacter group</taxon>
        <taxon>Erythrobacter</taxon>
    </lineage>
</organism>
<dbReference type="Proteomes" id="UP001216558">
    <property type="component" value="Unassembled WGS sequence"/>
</dbReference>
<evidence type="ECO:0000256" key="1">
    <source>
        <dbReference type="SAM" id="MobiDB-lite"/>
    </source>
</evidence>
<dbReference type="EMBL" id="JAQQXQ010000004">
    <property type="protein sequence ID" value="MDC8754416.1"/>
    <property type="molecule type" value="Genomic_DNA"/>
</dbReference>